<dbReference type="PATRIC" id="fig|1121326.3.peg.1182"/>
<dbReference type="Gene3D" id="2.60.40.1080">
    <property type="match status" value="1"/>
</dbReference>
<keyword evidence="3" id="KW-1185">Reference proteome</keyword>
<dbReference type="OrthoDB" id="2348975at2"/>
<dbReference type="InterPro" id="IPR003343">
    <property type="entry name" value="Big_2"/>
</dbReference>
<dbReference type="Pfam" id="PF02368">
    <property type="entry name" value="Big_2"/>
    <property type="match status" value="1"/>
</dbReference>
<accession>A0A161YSV6</accession>
<proteinExistence type="predicted"/>
<comment type="caution">
    <text evidence="2">The sequence shown here is derived from an EMBL/GenBank/DDBJ whole genome shotgun (WGS) entry which is preliminary data.</text>
</comment>
<dbReference type="SUPFAM" id="SSF49373">
    <property type="entry name" value="Invasin/intimin cell-adhesion fragments"/>
    <property type="match status" value="1"/>
</dbReference>
<evidence type="ECO:0000313" key="3">
    <source>
        <dbReference type="Proteomes" id="UP000076603"/>
    </source>
</evidence>
<organism evidence="2 3">
    <name type="scientific">Clostridium magnum DSM 2767</name>
    <dbReference type="NCBI Taxonomy" id="1121326"/>
    <lineage>
        <taxon>Bacteria</taxon>
        <taxon>Bacillati</taxon>
        <taxon>Bacillota</taxon>
        <taxon>Clostridia</taxon>
        <taxon>Eubacteriales</taxon>
        <taxon>Clostridiaceae</taxon>
        <taxon>Clostridium</taxon>
    </lineage>
</organism>
<protein>
    <submittedName>
        <fullName evidence="2">Bacterial Ig-like domain protein</fullName>
    </submittedName>
</protein>
<evidence type="ECO:0000313" key="2">
    <source>
        <dbReference type="EMBL" id="KZL94162.1"/>
    </source>
</evidence>
<sequence length="62" mass="6429">MDRYYEEGTNNTTTEAVIWTSSNLNVATVNNGVITAVGVGTAIITATTLDGNKSDSCSVTVS</sequence>
<gene>
    <name evidence="2" type="ORF">CLMAG_12150</name>
</gene>
<reference evidence="2 3" key="1">
    <citation type="submission" date="2016-04" db="EMBL/GenBank/DDBJ databases">
        <title>Genome sequence of Clostridium magnum DSM 2767.</title>
        <authorList>
            <person name="Poehlein A."/>
            <person name="Uhlig R."/>
            <person name="Fischer R."/>
            <person name="Bahl H."/>
            <person name="Daniel R."/>
        </authorList>
    </citation>
    <scope>NUCLEOTIDE SEQUENCE [LARGE SCALE GENOMIC DNA]</scope>
    <source>
        <strain evidence="2 3">DSM 2767</strain>
    </source>
</reference>
<evidence type="ECO:0000259" key="1">
    <source>
        <dbReference type="Pfam" id="PF02368"/>
    </source>
</evidence>
<dbReference type="EMBL" id="LWAE01000001">
    <property type="protein sequence ID" value="KZL94162.1"/>
    <property type="molecule type" value="Genomic_DNA"/>
</dbReference>
<dbReference type="AlphaFoldDB" id="A0A161YSV6"/>
<dbReference type="STRING" id="1121326.CLMAG_12150"/>
<name>A0A161YSV6_9CLOT</name>
<dbReference type="Proteomes" id="UP000076603">
    <property type="component" value="Unassembled WGS sequence"/>
</dbReference>
<feature type="domain" description="BIG2" evidence="1">
    <location>
        <begin position="9"/>
        <end position="59"/>
    </location>
</feature>
<dbReference type="RefSeq" id="WP_066619263.1">
    <property type="nucleotide sequence ID" value="NZ_FQXL01000009.1"/>
</dbReference>
<dbReference type="InterPro" id="IPR008964">
    <property type="entry name" value="Invasin/intimin_cell_adhesion"/>
</dbReference>